<reference evidence="1" key="1">
    <citation type="journal article" date="2017" name="Parasit. Vectors">
        <title>Sialotranscriptomics of Rhipicephalus zambeziensis reveals intricate expression profiles of secretory proteins and suggests tight temporal transcriptional regulation during blood-feeding.</title>
        <authorList>
            <person name="de Castro M.H."/>
            <person name="de Klerk D."/>
            <person name="Pienaar R."/>
            <person name="Rees D.J.G."/>
            <person name="Mans B.J."/>
        </authorList>
    </citation>
    <scope>NUCLEOTIDE SEQUENCE</scope>
    <source>
        <tissue evidence="1">Salivary glands</tissue>
    </source>
</reference>
<name>A0A224Y5S3_9ACAR</name>
<organism evidence="1">
    <name type="scientific">Rhipicephalus zambeziensis</name>
    <dbReference type="NCBI Taxonomy" id="60191"/>
    <lineage>
        <taxon>Eukaryota</taxon>
        <taxon>Metazoa</taxon>
        <taxon>Ecdysozoa</taxon>
        <taxon>Arthropoda</taxon>
        <taxon>Chelicerata</taxon>
        <taxon>Arachnida</taxon>
        <taxon>Acari</taxon>
        <taxon>Parasitiformes</taxon>
        <taxon>Ixodida</taxon>
        <taxon>Ixodoidea</taxon>
        <taxon>Ixodidae</taxon>
        <taxon>Rhipicephalinae</taxon>
        <taxon>Rhipicephalus</taxon>
        <taxon>Rhipicephalus</taxon>
    </lineage>
</organism>
<proteinExistence type="predicted"/>
<dbReference type="AlphaFoldDB" id="A0A224Y5S3"/>
<protein>
    <submittedName>
        <fullName evidence="1">Uncharacterized protein</fullName>
    </submittedName>
</protein>
<sequence>MHTYKLFNKSETSYRRLLKCLAHSFTITFGVFRHISQAQSAKDYHQCTALMVVRYNEKTAVMYRTATLILLAEKNVWLELGGKSKHFTCSASSAS</sequence>
<accession>A0A224Y5S3</accession>
<evidence type="ECO:0000313" key="1">
    <source>
        <dbReference type="EMBL" id="MAA12908.1"/>
    </source>
</evidence>
<dbReference type="EMBL" id="GFPF01001762">
    <property type="protein sequence ID" value="MAA12908.1"/>
    <property type="molecule type" value="Transcribed_RNA"/>
</dbReference>